<evidence type="ECO:0000313" key="5">
    <source>
        <dbReference type="Proteomes" id="UP000187203"/>
    </source>
</evidence>
<dbReference type="PRINTS" id="PR00080">
    <property type="entry name" value="SDRFAMILY"/>
</dbReference>
<dbReference type="InterPro" id="IPR036291">
    <property type="entry name" value="NAD(P)-bd_dom_sf"/>
</dbReference>
<protein>
    <submittedName>
        <fullName evidence="4">Short-chain dehydrogenase/reductase SDR</fullName>
    </submittedName>
</protein>
<dbReference type="PANTHER" id="PTHR42898:SF79">
    <property type="entry name" value="NAD(P)-BINDING ROSSMANN-FOLD PROTEIN"/>
    <property type="match status" value="1"/>
</dbReference>
<dbReference type="SUPFAM" id="SSF51735">
    <property type="entry name" value="NAD(P)-binding Rossmann-fold domains"/>
    <property type="match status" value="1"/>
</dbReference>
<organism evidence="4 5">
    <name type="scientific">Corchorus olitorius</name>
    <dbReference type="NCBI Taxonomy" id="93759"/>
    <lineage>
        <taxon>Eukaryota</taxon>
        <taxon>Viridiplantae</taxon>
        <taxon>Streptophyta</taxon>
        <taxon>Embryophyta</taxon>
        <taxon>Tracheophyta</taxon>
        <taxon>Spermatophyta</taxon>
        <taxon>Magnoliopsida</taxon>
        <taxon>eudicotyledons</taxon>
        <taxon>Gunneridae</taxon>
        <taxon>Pentapetalae</taxon>
        <taxon>rosids</taxon>
        <taxon>malvids</taxon>
        <taxon>Malvales</taxon>
        <taxon>Malvaceae</taxon>
        <taxon>Grewioideae</taxon>
        <taxon>Apeibeae</taxon>
        <taxon>Corchorus</taxon>
    </lineage>
</organism>
<evidence type="ECO:0000256" key="3">
    <source>
        <dbReference type="ARBA" id="ARBA00025714"/>
    </source>
</evidence>
<dbReference type="Pfam" id="PF13561">
    <property type="entry name" value="adh_short_C2"/>
    <property type="match status" value="1"/>
</dbReference>
<dbReference type="OrthoDB" id="417891at2759"/>
<evidence type="ECO:0000256" key="1">
    <source>
        <dbReference type="ARBA" id="ARBA00022857"/>
    </source>
</evidence>
<name>A0A1R3GZU0_9ROSI</name>
<comment type="similarity">
    <text evidence="3">Belongs to the short-chain dehydrogenases/reductases (SDR) family. SDR65C subfamily.</text>
</comment>
<sequence>MGTEADCSSKDKRWSLDGMTALVTGGTKGIGHAIVEELAGLGARVHACSRTETELNKCLLEWKSKGFQVTGSVCDVTSQLQRQELLNSVSSEFNGKLNILINNVGKAIISRSISEHTDEDVAFLTDINLLSAHKLSLIAHPLLKASGEGNVVFLSSVGGLMPFKHLSMYGVMKGAINQLTKYLACEWGVDNIRVNAVAPSLIKTPHTEQVFANENFVKPFITRTPMGRTGEAKEVSSVVAFLCLPAASYVTGQIVSVDGGITLNGLLFPYNMS</sequence>
<evidence type="ECO:0000313" key="4">
    <source>
        <dbReference type="EMBL" id="OMO63603.1"/>
    </source>
</evidence>
<proteinExistence type="inferred from homology"/>
<dbReference type="EMBL" id="AWUE01021097">
    <property type="protein sequence ID" value="OMO63603.1"/>
    <property type="molecule type" value="Genomic_DNA"/>
</dbReference>
<dbReference type="AlphaFoldDB" id="A0A1R3GZU0"/>
<dbReference type="PANTHER" id="PTHR42898">
    <property type="entry name" value="TROPINONE REDUCTASE"/>
    <property type="match status" value="1"/>
</dbReference>
<comment type="caution">
    <text evidence="4">The sequence shown here is derived from an EMBL/GenBank/DDBJ whole genome shotgun (WGS) entry which is preliminary data.</text>
</comment>
<keyword evidence="1" id="KW-0521">NADP</keyword>
<accession>A0A1R3GZU0</accession>
<dbReference type="Gene3D" id="3.40.50.720">
    <property type="entry name" value="NAD(P)-binding Rossmann-like Domain"/>
    <property type="match status" value="1"/>
</dbReference>
<dbReference type="STRING" id="93759.A0A1R3GZU0"/>
<evidence type="ECO:0000256" key="2">
    <source>
        <dbReference type="ARBA" id="ARBA00023002"/>
    </source>
</evidence>
<dbReference type="Proteomes" id="UP000187203">
    <property type="component" value="Unassembled WGS sequence"/>
</dbReference>
<dbReference type="PRINTS" id="PR00081">
    <property type="entry name" value="GDHRDH"/>
</dbReference>
<dbReference type="FunFam" id="3.40.50.720:FF:000084">
    <property type="entry name" value="Short-chain dehydrogenase reductase"/>
    <property type="match status" value="1"/>
</dbReference>
<dbReference type="InterPro" id="IPR002347">
    <property type="entry name" value="SDR_fam"/>
</dbReference>
<keyword evidence="2" id="KW-0560">Oxidoreductase</keyword>
<keyword evidence="5" id="KW-1185">Reference proteome</keyword>
<reference evidence="5" key="1">
    <citation type="submission" date="2013-09" db="EMBL/GenBank/DDBJ databases">
        <title>Corchorus olitorius genome sequencing.</title>
        <authorList>
            <person name="Alam M."/>
            <person name="Haque M.S."/>
            <person name="Islam M.S."/>
            <person name="Emdad E.M."/>
            <person name="Islam M.M."/>
            <person name="Ahmed B."/>
            <person name="Halim A."/>
            <person name="Hossen Q.M.M."/>
            <person name="Hossain M.Z."/>
            <person name="Ahmed R."/>
            <person name="Khan M.M."/>
            <person name="Islam R."/>
            <person name="Rashid M.M."/>
            <person name="Khan S.A."/>
            <person name="Rahman M.S."/>
            <person name="Alam M."/>
            <person name="Yahiya A.S."/>
            <person name="Khan M.S."/>
            <person name="Azam M.S."/>
            <person name="Haque T."/>
            <person name="Lashkar M.Z.H."/>
            <person name="Akhand A.I."/>
            <person name="Morshed G."/>
            <person name="Roy S."/>
            <person name="Uddin K.S."/>
            <person name="Rabeya T."/>
            <person name="Hossain A.S."/>
            <person name="Chowdhury A."/>
            <person name="Snigdha A.R."/>
            <person name="Mortoza M.S."/>
            <person name="Matin S.A."/>
            <person name="Hoque S.M.E."/>
            <person name="Islam M.K."/>
            <person name="Roy D.K."/>
            <person name="Haider R."/>
            <person name="Moosa M.M."/>
            <person name="Elias S.M."/>
            <person name="Hasan A.M."/>
            <person name="Jahan S."/>
            <person name="Shafiuddin M."/>
            <person name="Mahmood N."/>
            <person name="Shommy N.S."/>
        </authorList>
    </citation>
    <scope>NUCLEOTIDE SEQUENCE [LARGE SCALE GENOMIC DNA]</scope>
    <source>
        <strain evidence="5">cv. O-4</strain>
    </source>
</reference>
<dbReference type="InterPro" id="IPR045000">
    <property type="entry name" value="TR"/>
</dbReference>
<dbReference type="GO" id="GO:0016491">
    <property type="term" value="F:oxidoreductase activity"/>
    <property type="evidence" value="ECO:0007669"/>
    <property type="project" value="UniProtKB-KW"/>
</dbReference>
<gene>
    <name evidence="4" type="ORF">COLO4_32296</name>
</gene>